<evidence type="ECO:0000256" key="1">
    <source>
        <dbReference type="SAM" id="SignalP"/>
    </source>
</evidence>
<feature type="signal peptide" evidence="1">
    <location>
        <begin position="1"/>
        <end position="21"/>
    </location>
</feature>
<dbReference type="AlphaFoldDB" id="A0A7E4VBM3"/>
<sequence>MEPFKMLPLFLLLSFAASAKALENPWSPDEFKVSCPTENIMCNVHLSHQFQCFCHVNRPASNNVSDFQWFENYNTCDDLFEVGPKPEFGVFEAQIDLKLYPTKINSWVDFDNEFSQWMSRVTNTNQNQILILRKFCRRGYLIVQFVFLKQKALDNWHGDKLRLDNVTTNVYIDNYLMKKIPVVRRVNLAYDMPNQSSLKYYAKNFCENEAQIPLPTVCNTHDPKLTCICGFNTTGNGTGPFNDLPFCDTLGFQKETAKVFTFVFIRNLDTSMAEIEQLVLNDLADMMDAPRGSYVILRKFCRNGYFHVQTGRLAPRKIRKLPSYNEDDLIDAGLSSAHLKHVIPYVHAGNLHKKSMEELILLQRLDFDEMSRFEEEAVFMKGLFTIFLTKDFMITGIMGMIGLVQFIMYQNAIAIEKATEKYEKFLEREFGDVIENLIDAESDVEDDKKGAGVHFIDENDDADDVLVVHK</sequence>
<dbReference type="Proteomes" id="UP000492821">
    <property type="component" value="Unassembled WGS sequence"/>
</dbReference>
<keyword evidence="1" id="KW-0732">Signal</keyword>
<feature type="chain" id="PRO_5028876123" evidence="1">
    <location>
        <begin position="22"/>
        <end position="470"/>
    </location>
</feature>
<protein>
    <submittedName>
        <fullName evidence="3">Uncharacterized protein</fullName>
    </submittedName>
</protein>
<reference evidence="3" key="2">
    <citation type="submission" date="2020-10" db="UniProtKB">
        <authorList>
            <consortium name="WormBaseParasite"/>
        </authorList>
    </citation>
    <scope>IDENTIFICATION</scope>
</reference>
<accession>A0A7E4VBM3</accession>
<keyword evidence="2" id="KW-1185">Reference proteome</keyword>
<dbReference type="WBParaSite" id="Pan_g19058.t1">
    <property type="protein sequence ID" value="Pan_g19058.t1"/>
    <property type="gene ID" value="Pan_g19058"/>
</dbReference>
<name>A0A7E4VBM3_PANRE</name>
<organism evidence="2 3">
    <name type="scientific">Panagrellus redivivus</name>
    <name type="common">Microworm</name>
    <dbReference type="NCBI Taxonomy" id="6233"/>
    <lineage>
        <taxon>Eukaryota</taxon>
        <taxon>Metazoa</taxon>
        <taxon>Ecdysozoa</taxon>
        <taxon>Nematoda</taxon>
        <taxon>Chromadorea</taxon>
        <taxon>Rhabditida</taxon>
        <taxon>Tylenchina</taxon>
        <taxon>Panagrolaimomorpha</taxon>
        <taxon>Panagrolaimoidea</taxon>
        <taxon>Panagrolaimidae</taxon>
        <taxon>Panagrellus</taxon>
    </lineage>
</organism>
<evidence type="ECO:0000313" key="2">
    <source>
        <dbReference type="Proteomes" id="UP000492821"/>
    </source>
</evidence>
<evidence type="ECO:0000313" key="3">
    <source>
        <dbReference type="WBParaSite" id="Pan_g19058.t1"/>
    </source>
</evidence>
<reference evidence="2" key="1">
    <citation type="journal article" date="2013" name="Genetics">
        <title>The draft genome and transcriptome of Panagrellus redivivus are shaped by the harsh demands of a free-living lifestyle.</title>
        <authorList>
            <person name="Srinivasan J."/>
            <person name="Dillman A.R."/>
            <person name="Macchietto M.G."/>
            <person name="Heikkinen L."/>
            <person name="Lakso M."/>
            <person name="Fracchia K.M."/>
            <person name="Antoshechkin I."/>
            <person name="Mortazavi A."/>
            <person name="Wong G."/>
            <person name="Sternberg P.W."/>
        </authorList>
    </citation>
    <scope>NUCLEOTIDE SEQUENCE [LARGE SCALE GENOMIC DNA]</scope>
    <source>
        <strain evidence="2">MT8872</strain>
    </source>
</reference>
<proteinExistence type="predicted"/>